<organism evidence="2 3">
    <name type="scientific">[Myrmecia] bisecta</name>
    <dbReference type="NCBI Taxonomy" id="41462"/>
    <lineage>
        <taxon>Eukaryota</taxon>
        <taxon>Viridiplantae</taxon>
        <taxon>Chlorophyta</taxon>
        <taxon>core chlorophytes</taxon>
        <taxon>Trebouxiophyceae</taxon>
        <taxon>Trebouxiales</taxon>
        <taxon>Trebouxiaceae</taxon>
        <taxon>Myrmecia</taxon>
    </lineage>
</organism>
<dbReference type="Proteomes" id="UP001489004">
    <property type="component" value="Unassembled WGS sequence"/>
</dbReference>
<evidence type="ECO:0000313" key="2">
    <source>
        <dbReference type="EMBL" id="KAK9816758.1"/>
    </source>
</evidence>
<dbReference type="EMBL" id="JALJOR010000005">
    <property type="protein sequence ID" value="KAK9816758.1"/>
    <property type="molecule type" value="Genomic_DNA"/>
</dbReference>
<proteinExistence type="predicted"/>
<protein>
    <recommendedName>
        <fullName evidence="1">UspA domain-containing protein</fullName>
    </recommendedName>
</protein>
<dbReference type="InterPro" id="IPR006016">
    <property type="entry name" value="UspA"/>
</dbReference>
<name>A0AAW1Q7R4_9CHLO</name>
<gene>
    <name evidence="2" type="ORF">WJX72_004784</name>
</gene>
<accession>A0AAW1Q7R4</accession>
<evidence type="ECO:0000259" key="1">
    <source>
        <dbReference type="Pfam" id="PF00582"/>
    </source>
</evidence>
<dbReference type="AlphaFoldDB" id="A0AAW1Q7R4"/>
<dbReference type="SUPFAM" id="SSF52402">
    <property type="entry name" value="Adenine nucleotide alpha hydrolases-like"/>
    <property type="match status" value="1"/>
</dbReference>
<sequence>MSSGAQSTPDTTETSDKNVIVLAVDIHDQEEHSEAYLPSVLLPIVKQTHQEVIPIVVRPRHSRRSASVVGEAICKYAAYFNVYLVIMGNHIKHPMTEAIQGSVVKYCVQHCTQPLLLVRT</sequence>
<reference evidence="2 3" key="1">
    <citation type="journal article" date="2024" name="Nat. Commun.">
        <title>Phylogenomics reveals the evolutionary origins of lichenization in chlorophyte algae.</title>
        <authorList>
            <person name="Puginier C."/>
            <person name="Libourel C."/>
            <person name="Otte J."/>
            <person name="Skaloud P."/>
            <person name="Haon M."/>
            <person name="Grisel S."/>
            <person name="Petersen M."/>
            <person name="Berrin J.G."/>
            <person name="Delaux P.M."/>
            <person name="Dal Grande F."/>
            <person name="Keller J."/>
        </authorList>
    </citation>
    <scope>NUCLEOTIDE SEQUENCE [LARGE SCALE GENOMIC DNA]</scope>
    <source>
        <strain evidence="2 3">SAG 2043</strain>
    </source>
</reference>
<dbReference type="Pfam" id="PF00582">
    <property type="entry name" value="Usp"/>
    <property type="match status" value="1"/>
</dbReference>
<keyword evidence="3" id="KW-1185">Reference proteome</keyword>
<evidence type="ECO:0000313" key="3">
    <source>
        <dbReference type="Proteomes" id="UP001489004"/>
    </source>
</evidence>
<feature type="domain" description="UspA" evidence="1">
    <location>
        <begin position="68"/>
        <end position="119"/>
    </location>
</feature>
<comment type="caution">
    <text evidence="2">The sequence shown here is derived from an EMBL/GenBank/DDBJ whole genome shotgun (WGS) entry which is preliminary data.</text>
</comment>
<dbReference type="Gene3D" id="3.40.50.620">
    <property type="entry name" value="HUPs"/>
    <property type="match status" value="1"/>
</dbReference>
<dbReference type="InterPro" id="IPR014729">
    <property type="entry name" value="Rossmann-like_a/b/a_fold"/>
</dbReference>